<dbReference type="InterPro" id="IPR037221">
    <property type="entry name" value="H-type_lectin_dom_sf"/>
</dbReference>
<feature type="domain" description="H-type lectin" evidence="1">
    <location>
        <begin position="179"/>
        <end position="240"/>
    </location>
</feature>
<dbReference type="GO" id="GO:0007155">
    <property type="term" value="P:cell adhesion"/>
    <property type="evidence" value="ECO:0007669"/>
    <property type="project" value="InterPro"/>
</dbReference>
<dbReference type="STRING" id="452589.G9NZ44"/>
<dbReference type="AlphaFoldDB" id="G9NZ44"/>
<accession>G9NZ44</accession>
<evidence type="ECO:0000313" key="3">
    <source>
        <dbReference type="Proteomes" id="UP000005426"/>
    </source>
</evidence>
<dbReference type="GO" id="GO:0030246">
    <property type="term" value="F:carbohydrate binding"/>
    <property type="evidence" value="ECO:0007669"/>
    <property type="project" value="InterPro"/>
</dbReference>
<feature type="domain" description="H-type lectin" evidence="1">
    <location>
        <begin position="77"/>
        <end position="134"/>
    </location>
</feature>
<organism evidence="2 3">
    <name type="scientific">Hypocrea atroviridis (strain ATCC 20476 / IMI 206040)</name>
    <name type="common">Trichoderma atroviride</name>
    <dbReference type="NCBI Taxonomy" id="452589"/>
    <lineage>
        <taxon>Eukaryota</taxon>
        <taxon>Fungi</taxon>
        <taxon>Dikarya</taxon>
        <taxon>Ascomycota</taxon>
        <taxon>Pezizomycotina</taxon>
        <taxon>Sordariomycetes</taxon>
        <taxon>Hypocreomycetidae</taxon>
        <taxon>Hypocreales</taxon>
        <taxon>Hypocreaceae</taxon>
        <taxon>Trichoderma</taxon>
    </lineage>
</organism>
<dbReference type="HOGENOM" id="CLU_1151915_0_0_1"/>
<keyword evidence="3" id="KW-1185">Reference proteome</keyword>
<comment type="caution">
    <text evidence="2">The sequence shown here is derived from an EMBL/GenBank/DDBJ whole genome shotgun (WGS) entry which is preliminary data.</text>
</comment>
<dbReference type="GeneID" id="25782777"/>
<dbReference type="EMBL" id="ABDG02000025">
    <property type="protein sequence ID" value="EHK43759.1"/>
    <property type="molecule type" value="Genomic_DNA"/>
</dbReference>
<evidence type="ECO:0000313" key="2">
    <source>
        <dbReference type="EMBL" id="EHK43759.1"/>
    </source>
</evidence>
<name>G9NZ44_HYPAI</name>
<gene>
    <name evidence="2" type="ORF">TRIATDRAFT_309153</name>
</gene>
<proteinExistence type="predicted"/>
<protein>
    <recommendedName>
        <fullName evidence="1">H-type lectin domain-containing protein</fullName>
    </recommendedName>
</protein>
<dbReference type="SUPFAM" id="SSF141086">
    <property type="entry name" value="Agglutinin HPA-like"/>
    <property type="match status" value="2"/>
</dbReference>
<evidence type="ECO:0000259" key="1">
    <source>
        <dbReference type="Pfam" id="PF09458"/>
    </source>
</evidence>
<dbReference type="RefSeq" id="XP_013942044.1">
    <property type="nucleotide sequence ID" value="XM_014086569.1"/>
</dbReference>
<dbReference type="InterPro" id="IPR019019">
    <property type="entry name" value="H-type_lectin_domain"/>
</dbReference>
<dbReference type="Proteomes" id="UP000005426">
    <property type="component" value="Unassembled WGS sequence"/>
</dbReference>
<dbReference type="Gene3D" id="2.60.40.2080">
    <property type="match status" value="2"/>
</dbReference>
<dbReference type="Pfam" id="PF09458">
    <property type="entry name" value="H_lectin"/>
    <property type="match status" value="2"/>
</dbReference>
<reference evidence="2 3" key="1">
    <citation type="journal article" date="2011" name="Genome Biol.">
        <title>Comparative genome sequence analysis underscores mycoparasitism as the ancestral life style of Trichoderma.</title>
        <authorList>
            <person name="Kubicek C.P."/>
            <person name="Herrera-Estrella A."/>
            <person name="Seidl-Seiboth V."/>
            <person name="Martinez D.A."/>
            <person name="Druzhinina I.S."/>
            <person name="Thon M."/>
            <person name="Zeilinger S."/>
            <person name="Casas-Flores S."/>
            <person name="Horwitz B.A."/>
            <person name="Mukherjee P.K."/>
            <person name="Mukherjee M."/>
            <person name="Kredics L."/>
            <person name="Alcaraz L.D."/>
            <person name="Aerts A."/>
            <person name="Antal Z."/>
            <person name="Atanasova L."/>
            <person name="Cervantes-Badillo M.G."/>
            <person name="Challacombe J."/>
            <person name="Chertkov O."/>
            <person name="McCluskey K."/>
            <person name="Coulpier F."/>
            <person name="Deshpande N."/>
            <person name="von Doehren H."/>
            <person name="Ebbole D.J."/>
            <person name="Esquivel-Naranjo E.U."/>
            <person name="Fekete E."/>
            <person name="Flipphi M."/>
            <person name="Glaser F."/>
            <person name="Gomez-Rodriguez E.Y."/>
            <person name="Gruber S."/>
            <person name="Han C."/>
            <person name="Henrissat B."/>
            <person name="Hermosa R."/>
            <person name="Hernandez-Onate M."/>
            <person name="Karaffa L."/>
            <person name="Kosti I."/>
            <person name="Le Crom S."/>
            <person name="Lindquist E."/>
            <person name="Lucas S."/>
            <person name="Luebeck M."/>
            <person name="Luebeck P.S."/>
            <person name="Margeot A."/>
            <person name="Metz B."/>
            <person name="Misra M."/>
            <person name="Nevalainen H."/>
            <person name="Omann M."/>
            <person name="Packer N."/>
            <person name="Perrone G."/>
            <person name="Uresti-Rivera E.E."/>
            <person name="Salamov A."/>
            <person name="Schmoll M."/>
            <person name="Seiboth B."/>
            <person name="Shapiro H."/>
            <person name="Sukno S."/>
            <person name="Tamayo-Ramos J.A."/>
            <person name="Tisch D."/>
            <person name="Wiest A."/>
            <person name="Wilkinson H.H."/>
            <person name="Zhang M."/>
            <person name="Coutinho P.M."/>
            <person name="Kenerley C.M."/>
            <person name="Monte E."/>
            <person name="Baker S.E."/>
            <person name="Grigoriev I.V."/>
        </authorList>
    </citation>
    <scope>NUCLEOTIDE SEQUENCE [LARGE SCALE GENOMIC DNA]</scope>
    <source>
        <strain evidence="3">ATCC 20476 / IMI 206040</strain>
    </source>
</reference>
<sequence length="241" mass="27580">MEWRSACRVQWEASNVTERQLELTRTGFNGSSSNSSKDSKGSNLTVKSSSVVWIEFDSHEDDFQVNIYNCSKPGVDEIRFEEPYDRCPKIIVWFTALDFLGNESCSFYARAENIGQDGFKLQHSEQKASVAWLAFSNRSKRIKSGHDTCTKEPHASKRRFFSYQLSSDEECLDVNDERAIIFERLFKRTPRTFVAINGIRMEPGKKMNVQVRISKQSAQGFSWTCEAPPGARIDVDWIAFG</sequence>
<dbReference type="KEGG" id="tatv:25782777"/>